<accession>A0A3S1BKM0</accession>
<feature type="region of interest" description="Disordered" evidence="1">
    <location>
        <begin position="768"/>
        <end position="862"/>
    </location>
</feature>
<feature type="region of interest" description="Disordered" evidence="1">
    <location>
        <begin position="689"/>
        <end position="730"/>
    </location>
</feature>
<gene>
    <name evidence="2" type="ORF">EGW08_001780</name>
</gene>
<feature type="compositionally biased region" description="Polar residues" evidence="1">
    <location>
        <begin position="646"/>
        <end position="658"/>
    </location>
</feature>
<feature type="compositionally biased region" description="Polar residues" evidence="1">
    <location>
        <begin position="816"/>
        <end position="862"/>
    </location>
</feature>
<feature type="compositionally biased region" description="Basic and acidic residues" evidence="1">
    <location>
        <begin position="180"/>
        <end position="208"/>
    </location>
</feature>
<comment type="caution">
    <text evidence="2">The sequence shown here is derived from an EMBL/GenBank/DDBJ whole genome shotgun (WGS) entry which is preliminary data.</text>
</comment>
<feature type="region of interest" description="Disordered" evidence="1">
    <location>
        <begin position="317"/>
        <end position="478"/>
    </location>
</feature>
<dbReference type="Proteomes" id="UP000271974">
    <property type="component" value="Unassembled WGS sequence"/>
</dbReference>
<feature type="region of interest" description="Disordered" evidence="1">
    <location>
        <begin position="517"/>
        <end position="542"/>
    </location>
</feature>
<proteinExistence type="predicted"/>
<keyword evidence="3" id="KW-1185">Reference proteome</keyword>
<organism evidence="2 3">
    <name type="scientific">Elysia chlorotica</name>
    <name type="common">Eastern emerald elysia</name>
    <name type="synonym">Sea slug</name>
    <dbReference type="NCBI Taxonomy" id="188477"/>
    <lineage>
        <taxon>Eukaryota</taxon>
        <taxon>Metazoa</taxon>
        <taxon>Spiralia</taxon>
        <taxon>Lophotrochozoa</taxon>
        <taxon>Mollusca</taxon>
        <taxon>Gastropoda</taxon>
        <taxon>Heterobranchia</taxon>
        <taxon>Euthyneura</taxon>
        <taxon>Panpulmonata</taxon>
        <taxon>Sacoglossa</taxon>
        <taxon>Placobranchoidea</taxon>
        <taxon>Plakobranchidae</taxon>
        <taxon>Elysia</taxon>
    </lineage>
</organism>
<feature type="compositionally biased region" description="Polar residues" evidence="1">
    <location>
        <begin position="569"/>
        <end position="586"/>
    </location>
</feature>
<feature type="compositionally biased region" description="Polar residues" evidence="1">
    <location>
        <begin position="593"/>
        <end position="633"/>
    </location>
</feature>
<protein>
    <submittedName>
        <fullName evidence="2">Uncharacterized protein</fullName>
    </submittedName>
</protein>
<feature type="region of interest" description="Disordered" evidence="1">
    <location>
        <begin position="1"/>
        <end position="90"/>
    </location>
</feature>
<feature type="region of interest" description="Disordered" evidence="1">
    <location>
        <begin position="554"/>
        <end position="658"/>
    </location>
</feature>
<dbReference type="OrthoDB" id="6163231at2759"/>
<name>A0A3S1BKM0_ELYCH</name>
<dbReference type="EMBL" id="RQTK01000032">
    <property type="protein sequence ID" value="RUS90439.1"/>
    <property type="molecule type" value="Genomic_DNA"/>
</dbReference>
<feature type="compositionally biased region" description="Basic and acidic residues" evidence="1">
    <location>
        <begin position="344"/>
        <end position="353"/>
    </location>
</feature>
<evidence type="ECO:0000313" key="3">
    <source>
        <dbReference type="Proteomes" id="UP000271974"/>
    </source>
</evidence>
<feature type="compositionally biased region" description="Polar residues" evidence="1">
    <location>
        <begin position="243"/>
        <end position="255"/>
    </location>
</feature>
<feature type="compositionally biased region" description="Polar residues" evidence="1">
    <location>
        <begin position="524"/>
        <end position="536"/>
    </location>
</feature>
<feature type="compositionally biased region" description="Polar residues" evidence="1">
    <location>
        <begin position="447"/>
        <end position="459"/>
    </location>
</feature>
<sequence length="862" mass="95761">MDDLFLNPVSESWATPDPHRSTDIVPVQPTDESSLDLYGDLSTSSIRSGQSKTLPSPEKQPRRHFSRIADAKRQTSKEYVSPVKVQSTPGPAETCDLDLYTEHLMDELSLKQKFKNTETLNVTLQKELRQVTSQNDQLRKNISSLFLTAKQEIQEKDREIAKLRAMMERQNSMKRQLGSTERDGRERPYRSKDDPVSARRSDPRDRTSNGRYNRSVRKVEKVNEPSGRRDSNAHSAERKRSRQSPTTLQSENSSIIGGLDQGSEKRKYELSKSRDDPHSKMRKKENISKRDVSDSPLDKATDILLNKKVNYQITDRKRDDLHKKYPDSETQEDSKSSKNSQKIANERYCHSNGKESLLSAKERDASSPFQSSQRKVELPVKQSLESENRGAVSCSDKPKSSVVDSPITDLRQKLKKRKFDTSLQSDHRTERETKRSKTDHSEEVKNGVNSFADNTIQSRQKPRREKEFISPLKDSSLRDEDYGIQQKLPEKGVEITMYPQKRNKVESGVKNVTDMEARKKEKQCVNSGPTVTQTHFQKGEEPFKVPRRILLIEATETRKETSSGKTKRLSNANSVANSVKTPSETSPGERLKSPNSLKALSKLSTAETEQSSRMCSVAKSSELTCEPSSGETEQSSKNDSADNLAKTLSGTSSVETVQSPIKCSGVCLTKSLSEVKTKQSPKVCVVDTSVKTPSEFSTGETEQSPRECSVDNSAKLATGSSSGERGQLSKDCSIDNNLVKASSESSSGQTVESPIACYVHKSLETLTKSSTRSIEPSLRVHSVDISTKVPSESSPGETGQSSIECLAAKSAKSSKETSSGEMNQSPREATMDNSVTISTGSSSGETLQSAIEFPVNNSFKTF</sequence>
<feature type="compositionally biased region" description="Basic and acidic residues" evidence="1">
    <location>
        <begin position="217"/>
        <end position="238"/>
    </location>
</feature>
<feature type="region of interest" description="Disordered" evidence="1">
    <location>
        <begin position="167"/>
        <end position="295"/>
    </location>
</feature>
<feature type="compositionally biased region" description="Polar residues" evidence="1">
    <location>
        <begin position="41"/>
        <end position="54"/>
    </location>
</feature>
<dbReference type="AlphaFoldDB" id="A0A3S1BKM0"/>
<feature type="compositionally biased region" description="Basic and acidic residues" evidence="1">
    <location>
        <begin position="374"/>
        <end position="388"/>
    </location>
</feature>
<feature type="non-terminal residue" evidence="2">
    <location>
        <position position="862"/>
    </location>
</feature>
<reference evidence="2 3" key="1">
    <citation type="submission" date="2019-01" db="EMBL/GenBank/DDBJ databases">
        <title>A draft genome assembly of the solar-powered sea slug Elysia chlorotica.</title>
        <authorList>
            <person name="Cai H."/>
            <person name="Li Q."/>
            <person name="Fang X."/>
            <person name="Li J."/>
            <person name="Curtis N.E."/>
            <person name="Altenburger A."/>
            <person name="Shibata T."/>
            <person name="Feng M."/>
            <person name="Maeda T."/>
            <person name="Schwartz J.A."/>
            <person name="Shigenobu S."/>
            <person name="Lundholm N."/>
            <person name="Nishiyama T."/>
            <person name="Yang H."/>
            <person name="Hasebe M."/>
            <person name="Li S."/>
            <person name="Pierce S.K."/>
            <person name="Wang J."/>
        </authorList>
    </citation>
    <scope>NUCLEOTIDE SEQUENCE [LARGE SCALE GENOMIC DNA]</scope>
    <source>
        <strain evidence="2">EC2010</strain>
        <tissue evidence="2">Whole organism of an adult</tissue>
    </source>
</reference>
<evidence type="ECO:0000256" key="1">
    <source>
        <dbReference type="SAM" id="MobiDB-lite"/>
    </source>
</evidence>
<feature type="compositionally biased region" description="Basic and acidic residues" evidence="1">
    <location>
        <begin position="67"/>
        <end position="76"/>
    </location>
</feature>
<evidence type="ECO:0000313" key="2">
    <source>
        <dbReference type="EMBL" id="RUS90439.1"/>
    </source>
</evidence>
<feature type="compositionally biased region" description="Basic and acidic residues" evidence="1">
    <location>
        <begin position="425"/>
        <end position="445"/>
    </location>
</feature>
<feature type="compositionally biased region" description="Basic and acidic residues" evidence="1">
    <location>
        <begin position="262"/>
        <end position="295"/>
    </location>
</feature>
<feature type="compositionally biased region" description="Polar residues" evidence="1">
    <location>
        <begin position="784"/>
        <end position="803"/>
    </location>
</feature>
<feature type="compositionally biased region" description="Polar residues" evidence="1">
    <location>
        <begin position="689"/>
        <end position="702"/>
    </location>
</feature>
<feature type="compositionally biased region" description="Basic and acidic residues" evidence="1">
    <location>
        <begin position="317"/>
        <end position="336"/>
    </location>
</feature>
<feature type="compositionally biased region" description="Polar residues" evidence="1">
    <location>
        <begin position="169"/>
        <end position="179"/>
    </location>
</feature>